<dbReference type="NCBIfam" id="TIGR03302">
    <property type="entry name" value="OM_YfiO"/>
    <property type="match status" value="1"/>
</dbReference>
<evidence type="ECO:0000256" key="1">
    <source>
        <dbReference type="ARBA" id="ARBA00022729"/>
    </source>
</evidence>
<keyword evidence="1" id="KW-0732">Signal</keyword>
<name>A0ABR4XK16_9PORP</name>
<dbReference type="Pfam" id="PF13525">
    <property type="entry name" value="YfiO"/>
    <property type="match status" value="1"/>
</dbReference>
<dbReference type="Gene3D" id="1.25.40.10">
    <property type="entry name" value="Tetratricopeptide repeat domain"/>
    <property type="match status" value="1"/>
</dbReference>
<comment type="caution">
    <text evidence="5">The sequence shown here is derived from an EMBL/GenBank/DDBJ whole genome shotgun (WGS) entry which is preliminary data.</text>
</comment>
<keyword evidence="3" id="KW-0998">Cell outer membrane</keyword>
<evidence type="ECO:0000259" key="4">
    <source>
        <dbReference type="Pfam" id="PF13525"/>
    </source>
</evidence>
<dbReference type="PROSITE" id="PS51257">
    <property type="entry name" value="PROKAR_LIPOPROTEIN"/>
    <property type="match status" value="1"/>
</dbReference>
<keyword evidence="6" id="KW-1185">Reference proteome</keyword>
<dbReference type="RefSeq" id="WP_036791833.1">
    <property type="nucleotide sequence ID" value="NZ_JQZV01000013.1"/>
</dbReference>
<sequence length="290" mass="34394">MHKTYKIVLASLLSIFLLSSCGEYVRVQKSNDIMEKLSYAKKYYNTKKYSRTIELLEEITPYFKGRNEAEQVDYLLADSYFQSKNYDFAHQYFKKYYSSHPTGEYQEYARYMSGYALFLHSPDVRLDQAMSLEAINELQLYLDYYPTGTYADEAKKILFELQEKLAQKELLAAKLYYNLGNYLFNNYLSCIITSRNAIKDYPYSKYKEEFSYLILASLYETAYNSIESKKGERVRELRDEYYSYLNEYPDGAFLKQTVKFKNFIDKMLPQDEDLVETEETTKEDTAEEKA</sequence>
<gene>
    <name evidence="5" type="ORF">HQ43_08220</name>
</gene>
<evidence type="ECO:0000313" key="6">
    <source>
        <dbReference type="Proteomes" id="UP000030101"/>
    </source>
</evidence>
<evidence type="ECO:0000256" key="3">
    <source>
        <dbReference type="ARBA" id="ARBA00023237"/>
    </source>
</evidence>
<organism evidence="5 6">
    <name type="scientific">Porphyromonas canoris</name>
    <dbReference type="NCBI Taxonomy" id="36875"/>
    <lineage>
        <taxon>Bacteria</taxon>
        <taxon>Pseudomonadati</taxon>
        <taxon>Bacteroidota</taxon>
        <taxon>Bacteroidia</taxon>
        <taxon>Bacteroidales</taxon>
        <taxon>Porphyromonadaceae</taxon>
        <taxon>Porphyromonas</taxon>
    </lineage>
</organism>
<dbReference type="InterPro" id="IPR039565">
    <property type="entry name" value="BamD-like"/>
</dbReference>
<dbReference type="Proteomes" id="UP000030101">
    <property type="component" value="Unassembled WGS sequence"/>
</dbReference>
<dbReference type="SUPFAM" id="SSF48452">
    <property type="entry name" value="TPR-like"/>
    <property type="match status" value="1"/>
</dbReference>
<reference evidence="5 6" key="1">
    <citation type="submission" date="2014-08" db="EMBL/GenBank/DDBJ databases">
        <title>Porphyromonas canoris strain:OH2762 Genome sequencing.</title>
        <authorList>
            <person name="Wallis C."/>
            <person name="Deusch O."/>
            <person name="O'Flynn C."/>
            <person name="Davis I."/>
            <person name="Jospin G."/>
            <person name="Darling A.E."/>
            <person name="Coil D.A."/>
            <person name="Alexiev A."/>
            <person name="Horsfall A."/>
            <person name="Kirkwood N."/>
            <person name="Harris S."/>
            <person name="Eisen J.A."/>
        </authorList>
    </citation>
    <scope>NUCLEOTIDE SEQUENCE [LARGE SCALE GENOMIC DNA]</scope>
    <source>
        <strain evidence="6">COT-108 OH2762</strain>
    </source>
</reference>
<evidence type="ECO:0000256" key="2">
    <source>
        <dbReference type="ARBA" id="ARBA00023136"/>
    </source>
</evidence>
<keyword evidence="2" id="KW-0472">Membrane</keyword>
<dbReference type="InterPro" id="IPR011990">
    <property type="entry name" value="TPR-like_helical_dom_sf"/>
</dbReference>
<feature type="domain" description="Outer membrane lipoprotein BamD-like" evidence="4">
    <location>
        <begin position="39"/>
        <end position="182"/>
    </location>
</feature>
<dbReference type="InterPro" id="IPR017689">
    <property type="entry name" value="BamD"/>
</dbReference>
<accession>A0ABR4XK16</accession>
<protein>
    <submittedName>
        <fullName evidence="5">Membrane protein</fullName>
    </submittedName>
</protein>
<evidence type="ECO:0000313" key="5">
    <source>
        <dbReference type="EMBL" id="KGN92020.1"/>
    </source>
</evidence>
<dbReference type="EMBL" id="JQZV01000013">
    <property type="protein sequence ID" value="KGN92020.1"/>
    <property type="molecule type" value="Genomic_DNA"/>
</dbReference>
<proteinExistence type="predicted"/>